<dbReference type="RefSeq" id="WP_250872585.1">
    <property type="nucleotide sequence ID" value="NZ_JALXFV010000002.1"/>
</dbReference>
<dbReference type="InterPro" id="IPR012467">
    <property type="entry name" value="DUF1684"/>
</dbReference>
<proteinExistence type="predicted"/>
<comment type="caution">
    <text evidence="2">The sequence shown here is derived from an EMBL/GenBank/DDBJ whole genome shotgun (WGS) entry which is preliminary data.</text>
</comment>
<name>A0ABD6ASV0_9EURY</name>
<reference evidence="2 3" key="1">
    <citation type="journal article" date="2019" name="Int. J. Syst. Evol. Microbiol.">
        <title>The Global Catalogue of Microorganisms (GCM) 10K type strain sequencing project: providing services to taxonomists for standard genome sequencing and annotation.</title>
        <authorList>
            <consortium name="The Broad Institute Genomics Platform"/>
            <consortium name="The Broad Institute Genome Sequencing Center for Infectious Disease"/>
            <person name="Wu L."/>
            <person name="Ma J."/>
        </authorList>
    </citation>
    <scope>NUCLEOTIDE SEQUENCE [LARGE SCALE GENOMIC DNA]</scope>
    <source>
        <strain evidence="2 3">CGMCC 1.12563</strain>
    </source>
</reference>
<evidence type="ECO:0000256" key="1">
    <source>
        <dbReference type="SAM" id="MobiDB-lite"/>
    </source>
</evidence>
<keyword evidence="3" id="KW-1185">Reference proteome</keyword>
<dbReference type="EMBL" id="JBHUDC010000002">
    <property type="protein sequence ID" value="MFD1512615.1"/>
    <property type="molecule type" value="Genomic_DNA"/>
</dbReference>
<dbReference type="AlphaFoldDB" id="A0ABD6ASV0"/>
<dbReference type="PANTHER" id="PTHR41913">
    <property type="entry name" value="DUF1684 DOMAIN-CONTAINING PROTEIN"/>
    <property type="match status" value="1"/>
</dbReference>
<accession>A0ABD6ASV0</accession>
<dbReference type="Gene3D" id="6.10.250.1680">
    <property type="match status" value="1"/>
</dbReference>
<feature type="compositionally biased region" description="Basic and acidic residues" evidence="1">
    <location>
        <begin position="15"/>
        <end position="26"/>
    </location>
</feature>
<dbReference type="Proteomes" id="UP001597187">
    <property type="component" value="Unassembled WGS sequence"/>
</dbReference>
<dbReference type="PANTHER" id="PTHR41913:SF1">
    <property type="entry name" value="DUF1684 DOMAIN-CONTAINING PROTEIN"/>
    <property type="match status" value="1"/>
</dbReference>
<protein>
    <submittedName>
        <fullName evidence="2">DUF1684 domain-containing protein</fullName>
    </submittedName>
</protein>
<evidence type="ECO:0000313" key="3">
    <source>
        <dbReference type="Proteomes" id="UP001597187"/>
    </source>
</evidence>
<sequence length="179" mass="21026">MSEHTWRENLSQQRARKDEYFGEHPHSPIPQTERDDFDGLSYYDPDAAYRFELPLAEFDDHETLTVATTTDGEREYLRWGEFRFDLHGEERTLTAYKADPTDDRLWVPFKDATNGETTYGGGRYLDLESDAHHEDGRWTLDFNAAYNPFCVYSDAYECPLVPFENRLDTRVEAGERVDY</sequence>
<organism evidence="2 3">
    <name type="scientific">Halomarina rubra</name>
    <dbReference type="NCBI Taxonomy" id="2071873"/>
    <lineage>
        <taxon>Archaea</taxon>
        <taxon>Methanobacteriati</taxon>
        <taxon>Methanobacteriota</taxon>
        <taxon>Stenosarchaea group</taxon>
        <taxon>Halobacteria</taxon>
        <taxon>Halobacteriales</taxon>
        <taxon>Natronomonadaceae</taxon>
        <taxon>Halomarina</taxon>
    </lineage>
</organism>
<evidence type="ECO:0000313" key="2">
    <source>
        <dbReference type="EMBL" id="MFD1512615.1"/>
    </source>
</evidence>
<gene>
    <name evidence="2" type="ORF">ACFSBT_04880</name>
</gene>
<dbReference type="Pfam" id="PF07920">
    <property type="entry name" value="DUF1684"/>
    <property type="match status" value="1"/>
</dbReference>
<feature type="region of interest" description="Disordered" evidence="1">
    <location>
        <begin position="1"/>
        <end position="38"/>
    </location>
</feature>